<evidence type="ECO:0000313" key="8">
    <source>
        <dbReference type="Proteomes" id="UP001501231"/>
    </source>
</evidence>
<feature type="transmembrane region" description="Helical" evidence="6">
    <location>
        <begin position="31"/>
        <end position="52"/>
    </location>
</feature>
<feature type="transmembrane region" description="Helical" evidence="6">
    <location>
        <begin position="195"/>
        <end position="217"/>
    </location>
</feature>
<evidence type="ECO:0000256" key="3">
    <source>
        <dbReference type="ARBA" id="ARBA00022692"/>
    </source>
</evidence>
<evidence type="ECO:0000256" key="2">
    <source>
        <dbReference type="ARBA" id="ARBA00009773"/>
    </source>
</evidence>
<evidence type="ECO:0000256" key="4">
    <source>
        <dbReference type="ARBA" id="ARBA00022989"/>
    </source>
</evidence>
<protein>
    <submittedName>
        <fullName evidence="7">AI-2E family transporter</fullName>
    </submittedName>
</protein>
<dbReference type="InterPro" id="IPR002549">
    <property type="entry name" value="AI-2E-like"/>
</dbReference>
<keyword evidence="3 6" id="KW-0812">Transmembrane</keyword>
<organism evidence="7 8">
    <name type="scientific">Actinomadura vinacea</name>
    <dbReference type="NCBI Taxonomy" id="115336"/>
    <lineage>
        <taxon>Bacteria</taxon>
        <taxon>Bacillati</taxon>
        <taxon>Actinomycetota</taxon>
        <taxon>Actinomycetes</taxon>
        <taxon>Streptosporangiales</taxon>
        <taxon>Thermomonosporaceae</taxon>
        <taxon>Actinomadura</taxon>
    </lineage>
</organism>
<dbReference type="Pfam" id="PF01594">
    <property type="entry name" value="AI-2E_transport"/>
    <property type="match status" value="1"/>
</dbReference>
<feature type="transmembrane region" description="Helical" evidence="6">
    <location>
        <begin position="249"/>
        <end position="270"/>
    </location>
</feature>
<comment type="caution">
    <text evidence="7">The sequence shown here is derived from an EMBL/GenBank/DDBJ whole genome shotgun (WGS) entry which is preliminary data.</text>
</comment>
<sequence>METVRSSSLAILIGSAAAVIMLAGLRSASAIVGPIVLALILTIAVSPLRGWLDRRGAPFWVCVAVPLAVLIALLLGLGAALAVSVAQLAALLPDYTDEFNQLVDSFAKTLTRYGIDQGKVGNAVSRLDPGELFTFVQGFLAGLLNASSAILLIVLMLFGMCIDATGTVRQLERLAGDRPELVAALRGFARDTCRYLVVSTIFGFVVAVFDTIVLYAFQVPLPLLWGLLAFLTNYIPNVGFVIGLAPPAVLGLLTGGVGTMIWIIVAYSAINFVLQSLIQPKFLGDAVGLSFTLVSISLILWAWVLGPLGAILAVPLSTLARALLIDLDPSKHWLTGLLTSAVDQPAAREPARRRPGPKE</sequence>
<accession>A0ABN3KFP6</accession>
<evidence type="ECO:0000256" key="1">
    <source>
        <dbReference type="ARBA" id="ARBA00004141"/>
    </source>
</evidence>
<evidence type="ECO:0000313" key="7">
    <source>
        <dbReference type="EMBL" id="GAA2457823.1"/>
    </source>
</evidence>
<gene>
    <name evidence="7" type="ORF">GCM10010191_91970</name>
</gene>
<comment type="similarity">
    <text evidence="2">Belongs to the autoinducer-2 exporter (AI-2E) (TC 2.A.86) family.</text>
</comment>
<evidence type="ECO:0000256" key="6">
    <source>
        <dbReference type="SAM" id="Phobius"/>
    </source>
</evidence>
<dbReference type="PANTHER" id="PTHR21716:SF64">
    <property type="entry name" value="AI-2 TRANSPORT PROTEIN TQSA"/>
    <property type="match status" value="1"/>
</dbReference>
<dbReference type="PANTHER" id="PTHR21716">
    <property type="entry name" value="TRANSMEMBRANE PROTEIN"/>
    <property type="match status" value="1"/>
</dbReference>
<comment type="subcellular location">
    <subcellularLocation>
        <location evidence="1">Membrane</location>
        <topology evidence="1">Multi-pass membrane protein</topology>
    </subcellularLocation>
</comment>
<keyword evidence="4 6" id="KW-1133">Transmembrane helix</keyword>
<reference evidence="7 8" key="1">
    <citation type="journal article" date="2019" name="Int. J. Syst. Evol. Microbiol.">
        <title>The Global Catalogue of Microorganisms (GCM) 10K type strain sequencing project: providing services to taxonomists for standard genome sequencing and annotation.</title>
        <authorList>
            <consortium name="The Broad Institute Genomics Platform"/>
            <consortium name="The Broad Institute Genome Sequencing Center for Infectious Disease"/>
            <person name="Wu L."/>
            <person name="Ma J."/>
        </authorList>
    </citation>
    <scope>NUCLEOTIDE SEQUENCE [LARGE SCALE GENOMIC DNA]</scope>
    <source>
        <strain evidence="7 8">JCM 3325</strain>
    </source>
</reference>
<dbReference type="Proteomes" id="UP001501231">
    <property type="component" value="Unassembled WGS sequence"/>
</dbReference>
<proteinExistence type="inferred from homology"/>
<dbReference type="EMBL" id="BAAARW010000048">
    <property type="protein sequence ID" value="GAA2457823.1"/>
    <property type="molecule type" value="Genomic_DNA"/>
</dbReference>
<keyword evidence="5 6" id="KW-0472">Membrane</keyword>
<dbReference type="RefSeq" id="WP_344598216.1">
    <property type="nucleotide sequence ID" value="NZ_BAAARW010000048.1"/>
</dbReference>
<feature type="transmembrane region" description="Helical" evidence="6">
    <location>
        <begin position="7"/>
        <end position="25"/>
    </location>
</feature>
<keyword evidence="8" id="KW-1185">Reference proteome</keyword>
<evidence type="ECO:0000256" key="5">
    <source>
        <dbReference type="ARBA" id="ARBA00023136"/>
    </source>
</evidence>
<feature type="transmembrane region" description="Helical" evidence="6">
    <location>
        <begin position="59"/>
        <end position="92"/>
    </location>
</feature>
<feature type="transmembrane region" description="Helical" evidence="6">
    <location>
        <begin position="223"/>
        <end position="242"/>
    </location>
</feature>
<feature type="transmembrane region" description="Helical" evidence="6">
    <location>
        <begin position="290"/>
        <end position="314"/>
    </location>
</feature>
<name>A0ABN3KFP6_9ACTN</name>
<feature type="transmembrane region" description="Helical" evidence="6">
    <location>
        <begin position="139"/>
        <end position="162"/>
    </location>
</feature>